<gene>
    <name evidence="1" type="ORF">MBBWO_12820</name>
</gene>
<dbReference type="Proteomes" id="UP000245577">
    <property type="component" value="Unassembled WGS sequence"/>
</dbReference>
<evidence type="ECO:0000313" key="1">
    <source>
        <dbReference type="EMBL" id="PWB84971.1"/>
    </source>
</evidence>
<evidence type="ECO:0008006" key="3">
    <source>
        <dbReference type="Google" id="ProtNLM"/>
    </source>
</evidence>
<keyword evidence="2" id="KW-1185">Reference proteome</keyword>
<name>A0A2U1S5Q1_9EURY</name>
<dbReference type="OrthoDB" id="114526at2157"/>
<reference evidence="1 2" key="1">
    <citation type="submission" date="2017-03" db="EMBL/GenBank/DDBJ databases">
        <title>Genome sequence of Methanobrevibacter wosei.</title>
        <authorList>
            <person name="Poehlein A."/>
            <person name="Seedorf H."/>
            <person name="Daniel R."/>
        </authorList>
    </citation>
    <scope>NUCLEOTIDE SEQUENCE [LARGE SCALE GENOMIC DNA]</scope>
    <source>
        <strain evidence="1 2">DSM 11979</strain>
    </source>
</reference>
<protein>
    <recommendedName>
        <fullName evidence="3">Hmd co-occurring protein HcgC</fullName>
    </recommendedName>
</protein>
<evidence type="ECO:0000313" key="2">
    <source>
        <dbReference type="Proteomes" id="UP000245577"/>
    </source>
</evidence>
<dbReference type="Pfam" id="PF06690">
    <property type="entry name" value="HcgC"/>
    <property type="match status" value="1"/>
</dbReference>
<accession>A0A2U1S5Q1</accession>
<dbReference type="AlphaFoldDB" id="A0A2U1S5Q1"/>
<dbReference type="InterPro" id="IPR009573">
    <property type="entry name" value="HcgC"/>
</dbReference>
<dbReference type="InterPro" id="IPR036291">
    <property type="entry name" value="NAD(P)-bd_dom_sf"/>
</dbReference>
<organism evidence="1 2">
    <name type="scientific">Methanobrevibacter woesei</name>
    <dbReference type="NCBI Taxonomy" id="190976"/>
    <lineage>
        <taxon>Archaea</taxon>
        <taxon>Methanobacteriati</taxon>
        <taxon>Methanobacteriota</taxon>
        <taxon>Methanomada group</taxon>
        <taxon>Methanobacteria</taxon>
        <taxon>Methanobacteriales</taxon>
        <taxon>Methanobacteriaceae</taxon>
        <taxon>Methanobrevibacter</taxon>
    </lineage>
</organism>
<sequence>MKIEEIDTGITEEVFTIKSQTKLIDIFNSIIDKKSQVSYEWVLDLDIDKNSKIIVIGTYFTGIGIVKKLAKTFNDVLLIDIYPHLKEFINVPIGDILTDEEKDNISFSSDLDLIYSGDVVIDTTGFGGITVEQSSKFDVKGFLIEDPVAEDNDILLKNKNNIYDRINAVKSENKAIIKTHGINTKTSGTMTLTIGVLTNALNKSLKKEGVLYSACEMGFFEEVIFKEKDIAKFIELTDKQAMKISTINPFDCDDLLNEEIDKINSKIITQ</sequence>
<dbReference type="RefSeq" id="WP_116670070.1">
    <property type="nucleotide sequence ID" value="NZ_MZGU01000006.1"/>
</dbReference>
<proteinExistence type="predicted"/>
<dbReference type="SUPFAM" id="SSF51735">
    <property type="entry name" value="NAD(P)-binding Rossmann-fold domains"/>
    <property type="match status" value="1"/>
</dbReference>
<dbReference type="EMBL" id="MZGU01000006">
    <property type="protein sequence ID" value="PWB84971.1"/>
    <property type="molecule type" value="Genomic_DNA"/>
</dbReference>
<comment type="caution">
    <text evidence="1">The sequence shown here is derived from an EMBL/GenBank/DDBJ whole genome shotgun (WGS) entry which is preliminary data.</text>
</comment>